<dbReference type="EMBL" id="AP026933">
    <property type="protein sequence ID" value="BDT03440.1"/>
    <property type="molecule type" value="Genomic_DNA"/>
</dbReference>
<evidence type="ECO:0000313" key="12">
    <source>
        <dbReference type="Proteomes" id="UP001163387"/>
    </source>
</evidence>
<evidence type="ECO:0000256" key="1">
    <source>
        <dbReference type="ARBA" id="ARBA00004651"/>
    </source>
</evidence>
<reference evidence="11 12" key="1">
    <citation type="journal article" date="2022" name="Front. Microbiol.">
        <title>Male-killing mechanisms vary between Spiroplasma species.</title>
        <authorList>
            <person name="Arai H."/>
            <person name="Inoue M."/>
            <person name="Kageyama D."/>
        </authorList>
    </citation>
    <scope>NUCLEOTIDE SEQUENCE [LARGE SCALE GENOMIC DNA]</scope>
    <source>
        <strain evidence="12">sHm</strain>
    </source>
</reference>
<evidence type="ECO:0000256" key="9">
    <source>
        <dbReference type="SAM" id="Phobius"/>
    </source>
</evidence>
<evidence type="ECO:0000256" key="4">
    <source>
        <dbReference type="ARBA" id="ARBA00022475"/>
    </source>
</evidence>
<dbReference type="Pfam" id="PF00528">
    <property type="entry name" value="BPD_transp_1"/>
    <property type="match status" value="2"/>
</dbReference>
<dbReference type="Proteomes" id="UP001163387">
    <property type="component" value="Chromosome"/>
</dbReference>
<keyword evidence="5" id="KW-0592">Phosphate transport</keyword>
<keyword evidence="6 9" id="KW-0812">Transmembrane</keyword>
<feature type="domain" description="ABC transmembrane type-1" evidence="10">
    <location>
        <begin position="98"/>
        <end position="314"/>
    </location>
</feature>
<evidence type="ECO:0000259" key="10">
    <source>
        <dbReference type="PROSITE" id="PS50928"/>
    </source>
</evidence>
<feature type="transmembrane region" description="Helical" evidence="9">
    <location>
        <begin position="296"/>
        <end position="318"/>
    </location>
</feature>
<feature type="transmembrane region" description="Helical" evidence="9">
    <location>
        <begin position="494"/>
        <end position="514"/>
    </location>
</feature>
<dbReference type="NCBIfam" id="TIGR00974">
    <property type="entry name" value="3a0107s02c"/>
    <property type="match status" value="1"/>
</dbReference>
<gene>
    <name evidence="11" type="primary">pstCA</name>
    <name evidence="11" type="ORF">SHM_10860</name>
</gene>
<comment type="similarity">
    <text evidence="2">Belongs to the binding-protein-dependent transport system permease family. CysTW subfamily.</text>
</comment>
<keyword evidence="4" id="KW-1003">Cell membrane</keyword>
<name>A0ABM8BUB4_9MOLU</name>
<keyword evidence="7 9" id="KW-1133">Transmembrane helix</keyword>
<feature type="transmembrane region" description="Helical" evidence="9">
    <location>
        <begin position="366"/>
        <end position="388"/>
    </location>
</feature>
<evidence type="ECO:0000256" key="2">
    <source>
        <dbReference type="ARBA" id="ARBA00007069"/>
    </source>
</evidence>
<dbReference type="SUPFAM" id="SSF161098">
    <property type="entry name" value="MetI-like"/>
    <property type="match status" value="2"/>
</dbReference>
<dbReference type="InterPro" id="IPR035906">
    <property type="entry name" value="MetI-like_sf"/>
</dbReference>
<dbReference type="Gene3D" id="1.10.3720.10">
    <property type="entry name" value="MetI-like"/>
    <property type="match status" value="2"/>
</dbReference>
<accession>A0ABM8BUB4</accession>
<proteinExistence type="inferred from homology"/>
<dbReference type="PANTHER" id="PTHR30425">
    <property type="entry name" value="PHOSPHATE TRANSPORT SYSTEM PERMEASE PROTEIN PST"/>
    <property type="match status" value="1"/>
</dbReference>
<feature type="transmembrane region" description="Helical" evidence="9">
    <location>
        <begin position="85"/>
        <end position="104"/>
    </location>
</feature>
<feature type="transmembrane region" description="Helical" evidence="9">
    <location>
        <begin position="39"/>
        <end position="65"/>
    </location>
</feature>
<keyword evidence="3" id="KW-0813">Transport</keyword>
<dbReference type="PANTHER" id="PTHR30425:SF1">
    <property type="entry name" value="PHOSPHATE TRANSPORT SYSTEM PERMEASE PROTEIN PSTC"/>
    <property type="match status" value="1"/>
</dbReference>
<evidence type="ECO:0000256" key="6">
    <source>
        <dbReference type="ARBA" id="ARBA00022692"/>
    </source>
</evidence>
<dbReference type="PROSITE" id="PS50928">
    <property type="entry name" value="ABC_TM1"/>
    <property type="match status" value="2"/>
</dbReference>
<feature type="transmembrane region" description="Helical" evidence="9">
    <location>
        <begin position="614"/>
        <end position="633"/>
    </location>
</feature>
<evidence type="ECO:0000256" key="7">
    <source>
        <dbReference type="ARBA" id="ARBA00022989"/>
    </source>
</evidence>
<feature type="domain" description="ABC transmembrane type-1" evidence="10">
    <location>
        <begin position="427"/>
        <end position="633"/>
    </location>
</feature>
<dbReference type="InterPro" id="IPR000515">
    <property type="entry name" value="MetI-like"/>
</dbReference>
<dbReference type="RefSeq" id="WP_281749428.1">
    <property type="nucleotide sequence ID" value="NZ_AP026933.1"/>
</dbReference>
<comment type="subcellular location">
    <subcellularLocation>
        <location evidence="1">Cell membrane</location>
        <topology evidence="1">Multi-pass membrane protein</topology>
    </subcellularLocation>
</comment>
<feature type="transmembrane region" description="Helical" evidence="9">
    <location>
        <begin position="464"/>
        <end position="488"/>
    </location>
</feature>
<feature type="transmembrane region" description="Helical" evidence="9">
    <location>
        <begin position="141"/>
        <end position="163"/>
    </location>
</feature>
<feature type="transmembrane region" description="Helical" evidence="9">
    <location>
        <begin position="395"/>
        <end position="417"/>
    </location>
</feature>
<protein>
    <submittedName>
        <fullName evidence="11">Phosphate transport system permease protein PstA</fullName>
    </submittedName>
</protein>
<dbReference type="InterPro" id="IPR005672">
    <property type="entry name" value="Phosphate_PstA"/>
</dbReference>
<keyword evidence="12" id="KW-1185">Reference proteome</keyword>
<dbReference type="InterPro" id="IPR011864">
    <property type="entry name" value="Phosphate_PstC"/>
</dbReference>
<evidence type="ECO:0000313" key="11">
    <source>
        <dbReference type="EMBL" id="BDT03440.1"/>
    </source>
</evidence>
<feature type="transmembrane region" description="Helical" evidence="9">
    <location>
        <begin position="175"/>
        <end position="197"/>
    </location>
</feature>
<evidence type="ECO:0000256" key="3">
    <source>
        <dbReference type="ARBA" id="ARBA00022448"/>
    </source>
</evidence>
<feature type="transmembrane region" description="Helical" evidence="9">
    <location>
        <begin position="265"/>
        <end position="284"/>
    </location>
</feature>
<sequence>MKSKSFKKFWHKITFNHFNKNHDPKNVFISQQKKHTYDLIAKICVLSISSLALIAASLLIGFIIGQTFSNMSFLNWFKMLGNSKWLPSANSFGIIAFIVATFWVALFSMILAVPLSLLTSLFICEFLPPKLKKTTLTLVELLSGIPSVIFGAFGLMTIGPIFVKMGAPTKENMMTASFILSMMALPTIISLSVNAITRVPKSYLYASLALGISRTDTSFKVIFKAAKTKIIGAIIFGFGRVIGETMAVVMIAGNNTLTPNFAHGPLAFLFSSISTLAGVIGLEIGEAVSSQQISALYGIGLFLFIIVSIINFIVLIIYKRSDKKAKGHKKPRNYNLKKINLSDNQLMLTISEKTIKNQGWKYFKDYFRLFFMGLACFITMGLIIWIIGDIIINGIFNISGNAGSSIFNFNFATLISTTGDEGYLSIITMTCLLVLTTITIAMPLGIIGAIYLHEYAKNGWFSSILRFVLNTLASTPSIIFGMFGFTFFITFLQISFSAIAASLTLTIVILPLIIRAVEDTLKSVPIEYREASLALGTSKFETIRKVVIPAAIGGIITSMILSMGRIIGESAPVYLTLGSTVAFPNKGFLSSGQTLTTHILLVNKESNDPNKLGMMYQTALITVILIFILNFIAKHFEKSLTTGIGVKTKCSIELLKEKMKAIKNQRIAIKKEK</sequence>
<evidence type="ECO:0000256" key="5">
    <source>
        <dbReference type="ARBA" id="ARBA00022592"/>
    </source>
</evidence>
<keyword evidence="8 9" id="KW-0472">Membrane</keyword>
<evidence type="ECO:0000256" key="8">
    <source>
        <dbReference type="ARBA" id="ARBA00023136"/>
    </source>
</evidence>
<feature type="transmembrane region" description="Helical" evidence="9">
    <location>
        <begin position="230"/>
        <end position="253"/>
    </location>
</feature>
<dbReference type="InterPro" id="IPR051124">
    <property type="entry name" value="Phosphate_Transport_Permease"/>
</dbReference>
<feature type="transmembrane region" description="Helical" evidence="9">
    <location>
        <begin position="423"/>
        <end position="452"/>
    </location>
</feature>
<organism evidence="11 12">
    <name type="scientific">Spiroplasma ixodetis</name>
    <dbReference type="NCBI Taxonomy" id="2141"/>
    <lineage>
        <taxon>Bacteria</taxon>
        <taxon>Bacillati</taxon>
        <taxon>Mycoplasmatota</taxon>
        <taxon>Mollicutes</taxon>
        <taxon>Entomoplasmatales</taxon>
        <taxon>Spiroplasmataceae</taxon>
        <taxon>Spiroplasma</taxon>
    </lineage>
</organism>
<dbReference type="CDD" id="cd06261">
    <property type="entry name" value="TM_PBP2"/>
    <property type="match status" value="2"/>
</dbReference>
<dbReference type="NCBIfam" id="TIGR02138">
    <property type="entry name" value="phosphate_pstC"/>
    <property type="match status" value="1"/>
</dbReference>
<feature type="transmembrane region" description="Helical" evidence="9">
    <location>
        <begin position="546"/>
        <end position="567"/>
    </location>
</feature>